<dbReference type="KEGG" id="mmaa:FR932_07235"/>
<sequence>MINQIEQLWLKSFHSVYEYNSFKKAAEQLDLPTSNVSRHVALLEEKLNTRLLERTTRRMTPTEAGEQLYSTTRGLLVALNDALEDVSQNAQTIMGQLRILIPDIPLLAEAVVSFCIEHPAISLCCETSLSPREDLLDGFDLILSYHRGSLCDSGWVAKEITRWKSVVVVSPKLLNLHKRPYELADLNQVPCISSLTALDGAPWVFKNADGKLIKQHVNSTFKVNSGHIAKTGAVAGIGLAILPADFCSSELKAGSLEVIKLEVEPEDLVLYAFYAGRKHLAKKISIFVDHLQNRLVKNA</sequence>
<dbReference type="InterPro" id="IPR036388">
    <property type="entry name" value="WH-like_DNA-bd_sf"/>
</dbReference>
<dbReference type="AlphaFoldDB" id="A0A5J6WMG9"/>
<dbReference type="Pfam" id="PF03466">
    <property type="entry name" value="LysR_substrate"/>
    <property type="match status" value="1"/>
</dbReference>
<keyword evidence="7" id="KW-1185">Reference proteome</keyword>
<keyword evidence="4" id="KW-0804">Transcription</keyword>
<dbReference type="EMBL" id="CP044399">
    <property type="protein sequence ID" value="QFI37652.1"/>
    <property type="molecule type" value="Genomic_DNA"/>
</dbReference>
<dbReference type="OrthoDB" id="6565067at2"/>
<organism evidence="6 7">
    <name type="scientific">Moritella marina ATCC 15381</name>
    <dbReference type="NCBI Taxonomy" id="1202962"/>
    <lineage>
        <taxon>Bacteria</taxon>
        <taxon>Pseudomonadati</taxon>
        <taxon>Pseudomonadota</taxon>
        <taxon>Gammaproteobacteria</taxon>
        <taxon>Alteromonadales</taxon>
        <taxon>Moritellaceae</taxon>
        <taxon>Moritella</taxon>
    </lineage>
</organism>
<dbReference type="RefSeq" id="WP_019440124.1">
    <property type="nucleotide sequence ID" value="NZ_ALOE01000006.1"/>
</dbReference>
<keyword evidence="2" id="KW-0805">Transcription regulation</keyword>
<evidence type="ECO:0000256" key="3">
    <source>
        <dbReference type="ARBA" id="ARBA00023125"/>
    </source>
</evidence>
<dbReference type="InterPro" id="IPR058163">
    <property type="entry name" value="LysR-type_TF_proteobact-type"/>
</dbReference>
<dbReference type="PROSITE" id="PS50931">
    <property type="entry name" value="HTH_LYSR"/>
    <property type="match status" value="1"/>
</dbReference>
<dbReference type="Proteomes" id="UP000327424">
    <property type="component" value="Chromosome"/>
</dbReference>
<feature type="domain" description="HTH lysR-type" evidence="5">
    <location>
        <begin position="9"/>
        <end position="62"/>
    </location>
</feature>
<name>A0A5J6WMG9_MORMI</name>
<evidence type="ECO:0000259" key="5">
    <source>
        <dbReference type="PROSITE" id="PS50931"/>
    </source>
</evidence>
<protein>
    <submittedName>
        <fullName evidence="6">LysR family transcriptional regulator</fullName>
    </submittedName>
</protein>
<dbReference type="SUPFAM" id="SSF46785">
    <property type="entry name" value="Winged helix' DNA-binding domain"/>
    <property type="match status" value="1"/>
</dbReference>
<dbReference type="GO" id="GO:0043565">
    <property type="term" value="F:sequence-specific DNA binding"/>
    <property type="evidence" value="ECO:0007669"/>
    <property type="project" value="TreeGrafter"/>
</dbReference>
<dbReference type="Gene3D" id="1.10.10.10">
    <property type="entry name" value="Winged helix-like DNA-binding domain superfamily/Winged helix DNA-binding domain"/>
    <property type="match status" value="1"/>
</dbReference>
<keyword evidence="3" id="KW-0238">DNA-binding</keyword>
<dbReference type="InterPro" id="IPR000847">
    <property type="entry name" value="LysR_HTH_N"/>
</dbReference>
<dbReference type="GO" id="GO:0006351">
    <property type="term" value="P:DNA-templated transcription"/>
    <property type="evidence" value="ECO:0007669"/>
    <property type="project" value="TreeGrafter"/>
</dbReference>
<dbReference type="PANTHER" id="PTHR30537">
    <property type="entry name" value="HTH-TYPE TRANSCRIPTIONAL REGULATOR"/>
    <property type="match status" value="1"/>
</dbReference>
<accession>A0A5J6WMG9</accession>
<dbReference type="FunFam" id="1.10.10.10:FF:000001">
    <property type="entry name" value="LysR family transcriptional regulator"/>
    <property type="match status" value="1"/>
</dbReference>
<proteinExistence type="inferred from homology"/>
<gene>
    <name evidence="6" type="ORF">FR932_07235</name>
</gene>
<dbReference type="SUPFAM" id="SSF53850">
    <property type="entry name" value="Periplasmic binding protein-like II"/>
    <property type="match status" value="1"/>
</dbReference>
<reference evidence="6 7" key="1">
    <citation type="submission" date="2019-09" db="EMBL/GenBank/DDBJ databases">
        <title>Hybrid Assembly of the complete Genome of the Deep-Sea Bacterium Moritella marina from long Nanopore and Illumina reads.</title>
        <authorList>
            <person name="Magin S."/>
            <person name="Georgoulis A."/>
            <person name="Papadimitriou K."/>
            <person name="Iliakis G."/>
            <person name="Vorgias C.E."/>
        </authorList>
    </citation>
    <scope>NUCLEOTIDE SEQUENCE [LARGE SCALE GENOMIC DNA]</scope>
    <source>
        <strain evidence="6 7">MP-1</strain>
    </source>
</reference>
<dbReference type="InterPro" id="IPR036390">
    <property type="entry name" value="WH_DNA-bd_sf"/>
</dbReference>
<evidence type="ECO:0000256" key="2">
    <source>
        <dbReference type="ARBA" id="ARBA00023015"/>
    </source>
</evidence>
<dbReference type="Pfam" id="PF00126">
    <property type="entry name" value="HTH_1"/>
    <property type="match status" value="1"/>
</dbReference>
<dbReference type="GO" id="GO:0003700">
    <property type="term" value="F:DNA-binding transcription factor activity"/>
    <property type="evidence" value="ECO:0007669"/>
    <property type="project" value="InterPro"/>
</dbReference>
<dbReference type="Gene3D" id="3.40.190.290">
    <property type="match status" value="1"/>
</dbReference>
<comment type="similarity">
    <text evidence="1">Belongs to the LysR transcriptional regulatory family.</text>
</comment>
<evidence type="ECO:0000256" key="4">
    <source>
        <dbReference type="ARBA" id="ARBA00023163"/>
    </source>
</evidence>
<dbReference type="InterPro" id="IPR005119">
    <property type="entry name" value="LysR_subst-bd"/>
</dbReference>
<evidence type="ECO:0000313" key="7">
    <source>
        <dbReference type="Proteomes" id="UP000327424"/>
    </source>
</evidence>
<dbReference type="PANTHER" id="PTHR30537:SF5">
    <property type="entry name" value="HTH-TYPE TRANSCRIPTIONAL ACTIVATOR TTDR-RELATED"/>
    <property type="match status" value="1"/>
</dbReference>
<evidence type="ECO:0000313" key="6">
    <source>
        <dbReference type="EMBL" id="QFI37652.1"/>
    </source>
</evidence>
<evidence type="ECO:0000256" key="1">
    <source>
        <dbReference type="ARBA" id="ARBA00009437"/>
    </source>
</evidence>